<feature type="domain" description="Glycosyl transferase family 1" evidence="1">
    <location>
        <begin position="5"/>
        <end position="105"/>
    </location>
</feature>
<accession>A0ABN0US41</accession>
<gene>
    <name evidence="2" type="ORF">GCM10009126_26420</name>
</gene>
<dbReference type="PANTHER" id="PTHR45947:SF3">
    <property type="entry name" value="SULFOQUINOVOSYL TRANSFERASE SQD2"/>
    <property type="match status" value="1"/>
</dbReference>
<proteinExistence type="predicted"/>
<protein>
    <recommendedName>
        <fullName evidence="1">Glycosyl transferase family 1 domain-containing protein</fullName>
    </recommendedName>
</protein>
<evidence type="ECO:0000313" key="3">
    <source>
        <dbReference type="Proteomes" id="UP001500657"/>
    </source>
</evidence>
<dbReference type="EMBL" id="BAAAFO010000004">
    <property type="protein sequence ID" value="GAA0259766.1"/>
    <property type="molecule type" value="Genomic_DNA"/>
</dbReference>
<dbReference type="Gene3D" id="3.40.50.2000">
    <property type="entry name" value="Glycogen Phosphorylase B"/>
    <property type="match status" value="2"/>
</dbReference>
<reference evidence="2 3" key="1">
    <citation type="journal article" date="2019" name="Int. J. Syst. Evol. Microbiol.">
        <title>The Global Catalogue of Microorganisms (GCM) 10K type strain sequencing project: providing services to taxonomists for standard genome sequencing and annotation.</title>
        <authorList>
            <consortium name="The Broad Institute Genomics Platform"/>
            <consortium name="The Broad Institute Genome Sequencing Center for Infectious Disease"/>
            <person name="Wu L."/>
            <person name="Ma J."/>
        </authorList>
    </citation>
    <scope>NUCLEOTIDE SEQUENCE [LARGE SCALE GENOMIC DNA]</scope>
    <source>
        <strain evidence="2 3">JCM 16242</strain>
    </source>
</reference>
<dbReference type="InterPro" id="IPR001296">
    <property type="entry name" value="Glyco_trans_1"/>
</dbReference>
<evidence type="ECO:0000259" key="1">
    <source>
        <dbReference type="Pfam" id="PF00534"/>
    </source>
</evidence>
<name>A0ABN0US41_9GAMM</name>
<evidence type="ECO:0000313" key="2">
    <source>
        <dbReference type="EMBL" id="GAA0259766.1"/>
    </source>
</evidence>
<comment type="caution">
    <text evidence="2">The sequence shown here is derived from an EMBL/GenBank/DDBJ whole genome shotgun (WGS) entry which is preliminary data.</text>
</comment>
<dbReference type="SUPFAM" id="SSF53756">
    <property type="entry name" value="UDP-Glycosyltransferase/glycogen phosphorylase"/>
    <property type="match status" value="1"/>
</dbReference>
<dbReference type="Pfam" id="PF00534">
    <property type="entry name" value="Glycos_transf_1"/>
    <property type="match status" value="1"/>
</dbReference>
<dbReference type="PANTHER" id="PTHR45947">
    <property type="entry name" value="SULFOQUINOVOSYL TRANSFERASE SQD2"/>
    <property type="match status" value="1"/>
</dbReference>
<sequence>MKVDAKFLGVASDAEVQAQMGFAKILCQPSETIENGESEALGIAILEAQSCGLPVISSARGGATEGIIPGVTGFSFEERDAEALAQRILMLFSNQEILQSASNSAIRFAQEKFNISTCTKTLESIYEQVSQRL</sequence>
<keyword evidence="3" id="KW-1185">Reference proteome</keyword>
<dbReference type="Proteomes" id="UP001500657">
    <property type="component" value="Unassembled WGS sequence"/>
</dbReference>
<organism evidence="2 3">
    <name type="scientific">Rhodanobacter caeni</name>
    <dbReference type="NCBI Taxonomy" id="657654"/>
    <lineage>
        <taxon>Bacteria</taxon>
        <taxon>Pseudomonadati</taxon>
        <taxon>Pseudomonadota</taxon>
        <taxon>Gammaproteobacteria</taxon>
        <taxon>Lysobacterales</taxon>
        <taxon>Rhodanobacteraceae</taxon>
        <taxon>Rhodanobacter</taxon>
    </lineage>
</organism>
<dbReference type="InterPro" id="IPR050194">
    <property type="entry name" value="Glycosyltransferase_grp1"/>
</dbReference>